<gene>
    <name evidence="2" type="ORF">JOF36_007125</name>
</gene>
<keyword evidence="1" id="KW-0812">Transmembrane</keyword>
<dbReference type="SUPFAM" id="SSF103473">
    <property type="entry name" value="MFS general substrate transporter"/>
    <property type="match status" value="1"/>
</dbReference>
<dbReference type="InterPro" id="IPR036259">
    <property type="entry name" value="MFS_trans_sf"/>
</dbReference>
<protein>
    <submittedName>
        <fullName evidence="2">Uncharacterized protein</fullName>
    </submittedName>
</protein>
<evidence type="ECO:0000313" key="3">
    <source>
        <dbReference type="Proteomes" id="UP001519295"/>
    </source>
</evidence>
<dbReference type="EMBL" id="JAGINU010000002">
    <property type="protein sequence ID" value="MBP2371352.1"/>
    <property type="molecule type" value="Genomic_DNA"/>
</dbReference>
<sequence length="152" mass="15083">MSWSLIVPSSLLSLGAFLLVLAVLLVFLDVPDKGVPWDKVAAVFAVIGGFGVGGVSAGFVGSLLTNLVGGAVSGVAQATAYLVGVSVVGAVGAAVGIWAWARVCKSGISAKSKFKSFLVVGALALVGTVLAAIPRLYGAADELVRIAASAIV</sequence>
<dbReference type="Proteomes" id="UP001519295">
    <property type="component" value="Unassembled WGS sequence"/>
</dbReference>
<feature type="transmembrane region" description="Helical" evidence="1">
    <location>
        <begin position="6"/>
        <end position="28"/>
    </location>
</feature>
<accession>A0ABS4W556</accession>
<feature type="transmembrane region" description="Helical" evidence="1">
    <location>
        <begin position="80"/>
        <end position="104"/>
    </location>
</feature>
<proteinExistence type="predicted"/>
<evidence type="ECO:0000313" key="2">
    <source>
        <dbReference type="EMBL" id="MBP2371352.1"/>
    </source>
</evidence>
<organism evidence="2 3">
    <name type="scientific">Pseudonocardia parietis</name>
    <dbReference type="NCBI Taxonomy" id="570936"/>
    <lineage>
        <taxon>Bacteria</taxon>
        <taxon>Bacillati</taxon>
        <taxon>Actinomycetota</taxon>
        <taxon>Actinomycetes</taxon>
        <taxon>Pseudonocardiales</taxon>
        <taxon>Pseudonocardiaceae</taxon>
        <taxon>Pseudonocardia</taxon>
    </lineage>
</organism>
<reference evidence="2 3" key="1">
    <citation type="submission" date="2021-03" db="EMBL/GenBank/DDBJ databases">
        <title>Sequencing the genomes of 1000 actinobacteria strains.</title>
        <authorList>
            <person name="Klenk H.-P."/>
        </authorList>
    </citation>
    <scope>NUCLEOTIDE SEQUENCE [LARGE SCALE GENOMIC DNA]</scope>
    <source>
        <strain evidence="2 3">DSM 45256</strain>
    </source>
</reference>
<feature type="transmembrane region" description="Helical" evidence="1">
    <location>
        <begin position="40"/>
        <end position="60"/>
    </location>
</feature>
<keyword evidence="1" id="KW-1133">Transmembrane helix</keyword>
<keyword evidence="3" id="KW-1185">Reference proteome</keyword>
<keyword evidence="1" id="KW-0472">Membrane</keyword>
<feature type="transmembrane region" description="Helical" evidence="1">
    <location>
        <begin position="116"/>
        <end position="137"/>
    </location>
</feature>
<name>A0ABS4W556_9PSEU</name>
<evidence type="ECO:0000256" key="1">
    <source>
        <dbReference type="SAM" id="Phobius"/>
    </source>
</evidence>
<comment type="caution">
    <text evidence="2">The sequence shown here is derived from an EMBL/GenBank/DDBJ whole genome shotgun (WGS) entry which is preliminary data.</text>
</comment>
<dbReference type="RefSeq" id="WP_210036514.1">
    <property type="nucleotide sequence ID" value="NZ_JAGINU010000002.1"/>
</dbReference>